<reference evidence="3 4" key="1">
    <citation type="submission" date="2020-08" db="EMBL/GenBank/DDBJ databases">
        <title>Sequencing the genomes of 1000 actinobacteria strains.</title>
        <authorList>
            <person name="Klenk H.-P."/>
        </authorList>
    </citation>
    <scope>NUCLEOTIDE SEQUENCE [LARGE SCALE GENOMIC DNA]</scope>
    <source>
        <strain evidence="3 4">DSM 45784</strain>
    </source>
</reference>
<proteinExistence type="predicted"/>
<dbReference type="CDD" id="cd00093">
    <property type="entry name" value="HTH_XRE"/>
    <property type="match status" value="1"/>
</dbReference>
<dbReference type="RefSeq" id="WP_184886376.1">
    <property type="nucleotide sequence ID" value="NZ_BOOV01000006.1"/>
</dbReference>
<protein>
    <submittedName>
        <fullName evidence="3">Transcriptional regulator with XRE-family HTH domain</fullName>
    </submittedName>
</protein>
<dbReference type="Proteomes" id="UP000542210">
    <property type="component" value="Unassembled WGS sequence"/>
</dbReference>
<dbReference type="PROSITE" id="PS50943">
    <property type="entry name" value="HTH_CROC1"/>
    <property type="match status" value="1"/>
</dbReference>
<dbReference type="GO" id="GO:0003677">
    <property type="term" value="F:DNA binding"/>
    <property type="evidence" value="ECO:0007669"/>
    <property type="project" value="InterPro"/>
</dbReference>
<evidence type="ECO:0000313" key="4">
    <source>
        <dbReference type="Proteomes" id="UP000542210"/>
    </source>
</evidence>
<comment type="caution">
    <text evidence="3">The sequence shown here is derived from an EMBL/GenBank/DDBJ whole genome shotgun (WGS) entry which is preliminary data.</text>
</comment>
<dbReference type="AlphaFoldDB" id="A0A7W7DDW7"/>
<accession>A0A7W7DDW7</accession>
<feature type="domain" description="HTH cro/C1-type" evidence="2">
    <location>
        <begin position="25"/>
        <end position="60"/>
    </location>
</feature>
<sequence>MRQPDGTTYSYEQAAREITRRGTPVSHTTLWKLRTGRTDDLSVSHLVAIADFFGVEPAYFFDDAYAAQANVRLELLPAMKDAGVRRIAMRAAGLSHSSIENIANMIAHLRTLEGLPPDCAAAPPPQEPAGSVPPEDSRPG</sequence>
<organism evidence="3 4">
    <name type="scientific">Sphaerisporangium siamense</name>
    <dbReference type="NCBI Taxonomy" id="795645"/>
    <lineage>
        <taxon>Bacteria</taxon>
        <taxon>Bacillati</taxon>
        <taxon>Actinomycetota</taxon>
        <taxon>Actinomycetes</taxon>
        <taxon>Streptosporangiales</taxon>
        <taxon>Streptosporangiaceae</taxon>
        <taxon>Sphaerisporangium</taxon>
    </lineage>
</organism>
<evidence type="ECO:0000259" key="2">
    <source>
        <dbReference type="PROSITE" id="PS50943"/>
    </source>
</evidence>
<dbReference type="InterPro" id="IPR001387">
    <property type="entry name" value="Cro/C1-type_HTH"/>
</dbReference>
<keyword evidence="4" id="KW-1185">Reference proteome</keyword>
<evidence type="ECO:0000313" key="3">
    <source>
        <dbReference type="EMBL" id="MBB4704987.1"/>
    </source>
</evidence>
<dbReference type="EMBL" id="JACHND010000001">
    <property type="protein sequence ID" value="MBB4704987.1"/>
    <property type="molecule type" value="Genomic_DNA"/>
</dbReference>
<name>A0A7W7DDW7_9ACTN</name>
<dbReference type="InterPro" id="IPR010982">
    <property type="entry name" value="Lambda_DNA-bd_dom_sf"/>
</dbReference>
<dbReference type="Gene3D" id="1.10.260.40">
    <property type="entry name" value="lambda repressor-like DNA-binding domains"/>
    <property type="match status" value="1"/>
</dbReference>
<evidence type="ECO:0000256" key="1">
    <source>
        <dbReference type="SAM" id="MobiDB-lite"/>
    </source>
</evidence>
<gene>
    <name evidence="3" type="ORF">BJ982_006531</name>
</gene>
<dbReference type="SUPFAM" id="SSF47413">
    <property type="entry name" value="lambda repressor-like DNA-binding domains"/>
    <property type="match status" value="1"/>
</dbReference>
<feature type="region of interest" description="Disordered" evidence="1">
    <location>
        <begin position="116"/>
        <end position="140"/>
    </location>
</feature>